<evidence type="ECO:0000256" key="3">
    <source>
        <dbReference type="ARBA" id="ARBA00022801"/>
    </source>
</evidence>
<dbReference type="InterPro" id="IPR013780">
    <property type="entry name" value="Glyco_hydro_b"/>
</dbReference>
<evidence type="ECO:0000259" key="6">
    <source>
        <dbReference type="Pfam" id="PF17189"/>
    </source>
</evidence>
<proteinExistence type="inferred from homology"/>
<accession>A0A9W6B7F0</accession>
<dbReference type="PRINTS" id="PR00843">
    <property type="entry name" value="GLHYDRLASE30"/>
</dbReference>
<dbReference type="RefSeq" id="WP_281756543.1">
    <property type="nucleotide sequence ID" value="NZ_BRVP01000039.1"/>
</dbReference>
<evidence type="ECO:0000256" key="4">
    <source>
        <dbReference type="RuleBase" id="RU361188"/>
    </source>
</evidence>
<dbReference type="InterPro" id="IPR017853">
    <property type="entry name" value="GH"/>
</dbReference>
<organism evidence="7 8">
    <name type="scientific">Neptunitalea chrysea</name>
    <dbReference type="NCBI Taxonomy" id="1647581"/>
    <lineage>
        <taxon>Bacteria</taxon>
        <taxon>Pseudomonadati</taxon>
        <taxon>Bacteroidota</taxon>
        <taxon>Flavobacteriia</taxon>
        <taxon>Flavobacteriales</taxon>
        <taxon>Flavobacteriaceae</taxon>
        <taxon>Neptunitalea</taxon>
    </lineage>
</organism>
<dbReference type="GO" id="GO:0016020">
    <property type="term" value="C:membrane"/>
    <property type="evidence" value="ECO:0007669"/>
    <property type="project" value="GOC"/>
</dbReference>
<dbReference type="Gene3D" id="3.20.20.80">
    <property type="entry name" value="Glycosidases"/>
    <property type="match status" value="1"/>
</dbReference>
<dbReference type="EMBL" id="BRVP01000039">
    <property type="protein sequence ID" value="GLB54159.1"/>
    <property type="molecule type" value="Genomic_DNA"/>
</dbReference>
<protein>
    <submittedName>
        <fullName evidence="7">Glucosylceramidase</fullName>
    </submittedName>
</protein>
<dbReference type="PANTHER" id="PTHR11069">
    <property type="entry name" value="GLUCOSYLCERAMIDASE"/>
    <property type="match status" value="1"/>
</dbReference>
<comment type="similarity">
    <text evidence="1 4">Belongs to the glycosyl hydrolase 30 family.</text>
</comment>
<dbReference type="PROSITE" id="PS51257">
    <property type="entry name" value="PROKAR_LIPOPROTEIN"/>
    <property type="match status" value="1"/>
</dbReference>
<comment type="caution">
    <text evidence="7">The sequence shown here is derived from an EMBL/GenBank/DDBJ whole genome shotgun (WGS) entry which is preliminary data.</text>
</comment>
<dbReference type="GO" id="GO:0004348">
    <property type="term" value="F:glucosylceramidase activity"/>
    <property type="evidence" value="ECO:0007669"/>
    <property type="project" value="InterPro"/>
</dbReference>
<dbReference type="SUPFAM" id="SSF51445">
    <property type="entry name" value="(Trans)glycosidases"/>
    <property type="match status" value="1"/>
</dbReference>
<dbReference type="InterPro" id="IPR033452">
    <property type="entry name" value="GH30_C"/>
</dbReference>
<keyword evidence="4" id="KW-0326">Glycosidase</keyword>
<keyword evidence="3 4" id="KW-0378">Hydrolase</keyword>
<feature type="domain" description="Glycosyl hydrolase family 30 TIM-barrel" evidence="5">
    <location>
        <begin position="85"/>
        <end position="416"/>
    </location>
</feature>
<feature type="domain" description="Glycosyl hydrolase family 30 beta sandwich" evidence="6">
    <location>
        <begin position="420"/>
        <end position="481"/>
    </location>
</feature>
<dbReference type="Pfam" id="PF02055">
    <property type="entry name" value="Glyco_hydro_30"/>
    <property type="match status" value="1"/>
</dbReference>
<evidence type="ECO:0000256" key="1">
    <source>
        <dbReference type="ARBA" id="ARBA00005382"/>
    </source>
</evidence>
<evidence type="ECO:0000313" key="8">
    <source>
        <dbReference type="Proteomes" id="UP001143545"/>
    </source>
</evidence>
<dbReference type="AlphaFoldDB" id="A0A9W6B7F0"/>
<dbReference type="InterPro" id="IPR033453">
    <property type="entry name" value="Glyco_hydro_30_TIM-barrel"/>
</dbReference>
<name>A0A9W6B7F0_9FLAO</name>
<dbReference type="PANTHER" id="PTHR11069:SF23">
    <property type="entry name" value="LYSOSOMAL ACID GLUCOSYLCERAMIDASE"/>
    <property type="match status" value="1"/>
</dbReference>
<dbReference type="InterPro" id="IPR001139">
    <property type="entry name" value="Glyco_hydro_30"/>
</dbReference>
<keyword evidence="2" id="KW-0732">Signal</keyword>
<evidence type="ECO:0000256" key="2">
    <source>
        <dbReference type="ARBA" id="ARBA00022729"/>
    </source>
</evidence>
<dbReference type="Proteomes" id="UP001143545">
    <property type="component" value="Unassembled WGS sequence"/>
</dbReference>
<sequence length="484" mass="53480">MNKIFYISLLLITILFSGCSDDGKPYYPPPSLSTNGNVVGTAQVWVTSGDKSRLIAPQQDIDIIDNTTTDYLSITVDASEKYQEIEGFGAALTGSSAYVINHMSSTQKMALLQELFDSENGIGISYLRLTIGASDFSLSDYTYDDMPSGQTDTNLDNFSIAPDQVNVIPVLQDILNYNSEVKILGSPWSAPAWMKTNQSLYGGELQTQYYQVYANYFKEYIEAYASNGITIDAITPQNEPLHESNYPTMKMEAVDQANFIKTALGPTFINNGITAKIIAYDHNFDVPSYPLTVLEDTDANQYVSGSAFHAYAGDVYVMSQVYNAYPDKGVYFTEISGGEWSTDFTSNLNWYVRNILIGSIRNYSKNVLFWNLALNDSYGPTNNGCTDCRGVVTVSSSGSVNYNEEYYAIAHFSKFVEPSAYRISSTTFDSSTGLSNVAFENPDGGKILVVLNESPSTKTFSVIVGDNRFDYTIPQESVATIIWD</sequence>
<dbReference type="SUPFAM" id="SSF51011">
    <property type="entry name" value="Glycosyl hydrolase domain"/>
    <property type="match status" value="1"/>
</dbReference>
<evidence type="ECO:0000259" key="5">
    <source>
        <dbReference type="Pfam" id="PF02055"/>
    </source>
</evidence>
<dbReference type="Gene3D" id="2.60.40.1180">
    <property type="entry name" value="Golgi alpha-mannosidase II"/>
    <property type="match status" value="1"/>
</dbReference>
<reference evidence="7" key="1">
    <citation type="submission" date="2022-07" db="EMBL/GenBank/DDBJ databases">
        <title>Taxonomy of Novel Oxalotrophic and Methylotrophic Bacteria.</title>
        <authorList>
            <person name="Sahin N."/>
            <person name="Tani A."/>
        </authorList>
    </citation>
    <scope>NUCLEOTIDE SEQUENCE</scope>
    <source>
        <strain evidence="7">AM327</strain>
    </source>
</reference>
<evidence type="ECO:0000313" key="7">
    <source>
        <dbReference type="EMBL" id="GLB54159.1"/>
    </source>
</evidence>
<dbReference type="GO" id="GO:0006680">
    <property type="term" value="P:glucosylceramide catabolic process"/>
    <property type="evidence" value="ECO:0007669"/>
    <property type="project" value="TreeGrafter"/>
</dbReference>
<gene>
    <name evidence="7" type="ORF">NBRC110019_32000</name>
</gene>
<dbReference type="Pfam" id="PF17189">
    <property type="entry name" value="Glyco_hydro_30C"/>
    <property type="match status" value="1"/>
</dbReference>
<keyword evidence="8" id="KW-1185">Reference proteome</keyword>